<protein>
    <submittedName>
        <fullName evidence="2">Uncharacterized protein</fullName>
    </submittedName>
</protein>
<evidence type="ECO:0000256" key="1">
    <source>
        <dbReference type="SAM" id="MobiDB-lite"/>
    </source>
</evidence>
<dbReference type="AlphaFoldDB" id="A0A8J3TKZ7"/>
<reference evidence="2 3" key="1">
    <citation type="submission" date="2021-01" db="EMBL/GenBank/DDBJ databases">
        <title>Whole genome shotgun sequence of Planotetraspora mira NBRC 15435.</title>
        <authorList>
            <person name="Komaki H."/>
            <person name="Tamura T."/>
        </authorList>
    </citation>
    <scope>NUCLEOTIDE SEQUENCE [LARGE SCALE GENOMIC DNA]</scope>
    <source>
        <strain evidence="2 3">NBRC 15435</strain>
    </source>
</reference>
<evidence type="ECO:0000313" key="3">
    <source>
        <dbReference type="Proteomes" id="UP000650628"/>
    </source>
</evidence>
<accession>A0A8J3TKZ7</accession>
<sequence>MIYDQSINVRSNIPGVIRTPPAVPEKGALPRERATDDHGGAGPTKGVKPWRS</sequence>
<gene>
    <name evidence="2" type="ORF">Pmi06nite_24450</name>
</gene>
<proteinExistence type="predicted"/>
<dbReference type="Proteomes" id="UP000650628">
    <property type="component" value="Unassembled WGS sequence"/>
</dbReference>
<feature type="compositionally biased region" description="Basic and acidic residues" evidence="1">
    <location>
        <begin position="28"/>
        <end position="39"/>
    </location>
</feature>
<comment type="caution">
    <text evidence="2">The sequence shown here is derived from an EMBL/GenBank/DDBJ whole genome shotgun (WGS) entry which is preliminary data.</text>
</comment>
<feature type="region of interest" description="Disordered" evidence="1">
    <location>
        <begin position="14"/>
        <end position="52"/>
    </location>
</feature>
<dbReference type="EMBL" id="BOOO01000013">
    <property type="protein sequence ID" value="GII29003.1"/>
    <property type="molecule type" value="Genomic_DNA"/>
</dbReference>
<evidence type="ECO:0000313" key="2">
    <source>
        <dbReference type="EMBL" id="GII29003.1"/>
    </source>
</evidence>
<organism evidence="2 3">
    <name type="scientific">Planotetraspora mira</name>
    <dbReference type="NCBI Taxonomy" id="58121"/>
    <lineage>
        <taxon>Bacteria</taxon>
        <taxon>Bacillati</taxon>
        <taxon>Actinomycetota</taxon>
        <taxon>Actinomycetes</taxon>
        <taxon>Streptosporangiales</taxon>
        <taxon>Streptosporangiaceae</taxon>
        <taxon>Planotetraspora</taxon>
    </lineage>
</organism>
<keyword evidence="3" id="KW-1185">Reference proteome</keyword>
<name>A0A8J3TKZ7_9ACTN</name>